<dbReference type="EMBL" id="AEPW01000069">
    <property type="protein sequence ID" value="EFU76450.1"/>
    <property type="molecule type" value="Genomic_DNA"/>
</dbReference>
<dbReference type="Proteomes" id="UP000003434">
    <property type="component" value="Unassembled WGS sequence"/>
</dbReference>
<dbReference type="InterPro" id="IPR005537">
    <property type="entry name" value="RAMP_III_fam"/>
</dbReference>
<keyword evidence="1" id="KW-0051">Antiviral defense</keyword>
<reference evidence="3 4" key="1">
    <citation type="submission" date="2010-12" db="EMBL/GenBank/DDBJ databases">
        <authorList>
            <person name="Muzny D."/>
            <person name="Qin X."/>
            <person name="Deng J."/>
            <person name="Jiang H."/>
            <person name="Liu Y."/>
            <person name="Qu J."/>
            <person name="Song X.-Z."/>
            <person name="Zhang L."/>
            <person name="Thornton R."/>
            <person name="Coyle M."/>
            <person name="Francisco L."/>
            <person name="Jackson L."/>
            <person name="Javaid M."/>
            <person name="Korchina V."/>
            <person name="Kovar C."/>
            <person name="Mata R."/>
            <person name="Mathew T."/>
            <person name="Ngo R."/>
            <person name="Nguyen L."/>
            <person name="Nguyen N."/>
            <person name="Okwuonu G."/>
            <person name="Ongeri F."/>
            <person name="Pham C."/>
            <person name="Simmons D."/>
            <person name="Wilczek-Boney K."/>
            <person name="Hale W."/>
            <person name="Jakkamsetti A."/>
            <person name="Pham P."/>
            <person name="Ruth R."/>
            <person name="San Lucas F."/>
            <person name="Warren J."/>
            <person name="Zhang J."/>
            <person name="Zhao Z."/>
            <person name="Zhou C."/>
            <person name="Zhu D."/>
            <person name="Lee S."/>
            <person name="Bess C."/>
            <person name="Blankenburg K."/>
            <person name="Forbes L."/>
            <person name="Fu Q."/>
            <person name="Gubbala S."/>
            <person name="Hirani K."/>
            <person name="Jayaseelan J.C."/>
            <person name="Lara F."/>
            <person name="Munidasa M."/>
            <person name="Palculict T."/>
            <person name="Patil S."/>
            <person name="Pu L.-L."/>
            <person name="Saada N."/>
            <person name="Tang L."/>
            <person name="Weissenberger G."/>
            <person name="Zhu Y."/>
            <person name="Hemphill L."/>
            <person name="Shang Y."/>
            <person name="Youmans B."/>
            <person name="Ayvaz T."/>
            <person name="Ross M."/>
            <person name="Santibanez J."/>
            <person name="Aqrawi P."/>
            <person name="Gross S."/>
            <person name="Joshi V."/>
            <person name="Fowler G."/>
            <person name="Nazareth L."/>
            <person name="Reid J."/>
            <person name="Worley K."/>
            <person name="Petrosino J."/>
            <person name="Highlander S."/>
            <person name="Gibbs R."/>
        </authorList>
    </citation>
    <scope>NUCLEOTIDE SEQUENCE [LARGE SCALE GENOMIC DNA]</scope>
    <source>
        <strain evidence="3 4">DSM 3986</strain>
    </source>
</reference>
<organism evidence="3 4">
    <name type="scientific">Lachnoanaerobaculum saburreum DSM 3986</name>
    <dbReference type="NCBI Taxonomy" id="887325"/>
    <lineage>
        <taxon>Bacteria</taxon>
        <taxon>Bacillati</taxon>
        <taxon>Bacillota</taxon>
        <taxon>Clostridia</taxon>
        <taxon>Lachnospirales</taxon>
        <taxon>Lachnospiraceae</taxon>
        <taxon>Lachnoanaerobaculum</taxon>
    </lineage>
</organism>
<gene>
    <name evidence="3" type="ORF">HMPREF0381_1630</name>
</gene>
<dbReference type="GO" id="GO:0051607">
    <property type="term" value="P:defense response to virus"/>
    <property type="evidence" value="ECO:0007669"/>
    <property type="project" value="UniProtKB-KW"/>
</dbReference>
<feature type="domain" description="CRISPR type III-associated protein" evidence="2">
    <location>
        <begin position="83"/>
        <end position="136"/>
    </location>
</feature>
<evidence type="ECO:0000313" key="3">
    <source>
        <dbReference type="EMBL" id="EFU76450.1"/>
    </source>
</evidence>
<dbReference type="NCBIfam" id="TIGR03986">
    <property type="entry name" value="TIGR03986 family CRISPR-associated RAMP protein"/>
    <property type="match status" value="1"/>
</dbReference>
<dbReference type="InterPro" id="IPR023825">
    <property type="entry name" value="CRISPR-assoc_RAMP_BGP1436"/>
</dbReference>
<dbReference type="HOGENOM" id="CLU_025315_0_0_9"/>
<dbReference type="eggNOG" id="COG1337">
    <property type="taxonomic scope" value="Bacteria"/>
</dbReference>
<dbReference type="AlphaFoldDB" id="E6LNU5"/>
<evidence type="ECO:0000259" key="2">
    <source>
        <dbReference type="Pfam" id="PF03787"/>
    </source>
</evidence>
<evidence type="ECO:0000256" key="1">
    <source>
        <dbReference type="ARBA" id="ARBA00023118"/>
    </source>
</evidence>
<proteinExistence type="predicted"/>
<protein>
    <submittedName>
        <fullName evidence="3">CRISPR-associated protein</fullName>
    </submittedName>
</protein>
<accession>E6LNU5</accession>
<comment type="caution">
    <text evidence="3">The sequence shown here is derived from an EMBL/GenBank/DDBJ whole genome shotgun (WGS) entry which is preliminary data.</text>
</comment>
<dbReference type="RefSeq" id="WP_008751395.1">
    <property type="nucleotide sequence ID" value="NZ_GL622296.1"/>
</dbReference>
<evidence type="ECO:0000313" key="4">
    <source>
        <dbReference type="Proteomes" id="UP000003434"/>
    </source>
</evidence>
<dbReference type="Pfam" id="PF03787">
    <property type="entry name" value="RAMPs"/>
    <property type="match status" value="1"/>
</dbReference>
<sequence length="636" mass="73164">MRYKFSNNNYFINPYTFVEGEETKKYEGMTKKGSNTGVFTCRIYPKTPILVLDPFDKEVFRESISTSDSGEEIKTEHYSYKFLHIGDEKNIKPIIPGSSIRGPLRNMYETLTDSCYATASTDQYITARPKKAFEPALLKKNGNIWELYSATRYKFQIDEYFTAIGEHLDSKISSMTYKAAVGNYGKDVRFNPHTVTTTVNNREITQYFATDIGSSTAVKEGYYYVGEYISNKKYESIFVKKNEIKNITPNSIKQAFDALKDTLKVYRDEKVNQKFVKSIVKWNADQHGGYANVDLDAFEKNGGVLPIWYKEVNGKYYFSLASIGRFKYYTPIDSILKKKNKMPCADLKKLCKACSLFGMVGNEEGLGSSIRITDAIFEGNISDSIKEYNLNELRTPHPSYLPFYAKTDNYLSGYDDPKCNIRGRKFYWHFKPDYNKLKNLPEDKVDTKMCGIDKGSFTFKVYFENITDEQLAELATLLCLGENDKNGKRCYKLGHGKPLGFGSAKIVVDNIQIRDFKSKEHKYIIKSCSNLGNDIKGWDLFSDNKFDVPLTNIYKSLDNISKILDFELNGNAEVKYPNVINKSNKPERDLKDNELSSAQWFSKNWMFGRRDAIPTYTLPDYKDENQSLKSVEFRND</sequence>
<name>E6LNU5_9FIRM</name>